<reference evidence="4" key="2">
    <citation type="submission" date="2008-07" db="EMBL/GenBank/DDBJ databases">
        <authorList>
            <person name="Genoscope - CEA"/>
        </authorList>
    </citation>
    <scope>NUCLEOTIDE SEQUENCE</scope>
    <source>
        <strain evidence="4">S mat+</strain>
    </source>
</reference>
<evidence type="ECO:0000259" key="3">
    <source>
        <dbReference type="Pfam" id="PF07687"/>
    </source>
</evidence>
<dbReference type="InterPro" id="IPR017439">
    <property type="entry name" value="Amidohydrolase"/>
</dbReference>
<dbReference type="VEuPathDB" id="FungiDB:PODANS_7_4120"/>
<dbReference type="PIRSF" id="PIRSF037226">
    <property type="entry name" value="Amidohydrolase_ACY1L2_prd"/>
    <property type="match status" value="1"/>
</dbReference>
<evidence type="ECO:0000256" key="1">
    <source>
        <dbReference type="PIRNR" id="PIRNR037226"/>
    </source>
</evidence>
<proteinExistence type="inferred from homology"/>
<dbReference type="OrthoDB" id="6119954at2759"/>
<protein>
    <recommendedName>
        <fullName evidence="1">Peptidase M20 domain-containing protein 2</fullName>
    </recommendedName>
</protein>
<dbReference type="InterPro" id="IPR052030">
    <property type="entry name" value="Peptidase_M20/M20A_hydrolases"/>
</dbReference>
<dbReference type="InterPro" id="IPR036264">
    <property type="entry name" value="Bact_exopeptidase_dim_dom"/>
</dbReference>
<dbReference type="RefSeq" id="XP_001907597.1">
    <property type="nucleotide sequence ID" value="XM_001907562.1"/>
</dbReference>
<dbReference type="GeneID" id="6192813"/>
<dbReference type="PANTHER" id="PTHR30575:SF4">
    <property type="entry name" value="PEPTIDASE M20 DOMAIN-CONTAINING PROTEIN 2"/>
    <property type="match status" value="1"/>
</dbReference>
<dbReference type="PANTHER" id="PTHR30575">
    <property type="entry name" value="PEPTIDASE M20"/>
    <property type="match status" value="1"/>
</dbReference>
<dbReference type="SUPFAM" id="SSF53187">
    <property type="entry name" value="Zn-dependent exopeptidases"/>
    <property type="match status" value="1"/>
</dbReference>
<dbReference type="SUPFAM" id="SSF55031">
    <property type="entry name" value="Bacterial exopeptidase dimerisation domain"/>
    <property type="match status" value="1"/>
</dbReference>
<dbReference type="AlphaFoldDB" id="B2AV46"/>
<dbReference type="FunFam" id="3.30.70.360:FF:000004">
    <property type="entry name" value="Peptidase M20 domain-containing protein 2"/>
    <property type="match status" value="1"/>
</dbReference>
<dbReference type="Gene3D" id="3.30.70.360">
    <property type="match status" value="1"/>
</dbReference>
<reference evidence="4" key="1">
    <citation type="journal article" date="2008" name="Genome Biol.">
        <title>The genome sequence of the model ascomycete fungus Podospora anserina.</title>
        <authorList>
            <person name="Espagne E."/>
            <person name="Lespinet O."/>
            <person name="Malagnac F."/>
            <person name="Da Silva C."/>
            <person name="Jaillon O."/>
            <person name="Porcel B.M."/>
            <person name="Couloux A."/>
            <person name="Aury J.-M."/>
            <person name="Segurens B."/>
            <person name="Poulain J."/>
            <person name="Anthouard V."/>
            <person name="Grossetete S."/>
            <person name="Khalili H."/>
            <person name="Coppin E."/>
            <person name="Dequard-Chablat M."/>
            <person name="Picard M."/>
            <person name="Contamine V."/>
            <person name="Arnaise S."/>
            <person name="Bourdais A."/>
            <person name="Berteaux-Lecellier V."/>
            <person name="Gautheret D."/>
            <person name="de Vries R.P."/>
            <person name="Battaglia E."/>
            <person name="Coutinho P.M."/>
            <person name="Danchin E.G.J."/>
            <person name="Henrissat B."/>
            <person name="El Khoury R."/>
            <person name="Sainsard-Chanet A."/>
            <person name="Boivin A."/>
            <person name="Pinan-Lucarre B."/>
            <person name="Sellem C.H."/>
            <person name="Debuchy R."/>
            <person name="Wincker P."/>
            <person name="Weissenbach J."/>
            <person name="Silar P."/>
        </authorList>
    </citation>
    <scope>NUCLEOTIDE SEQUENCE [LARGE SCALE GENOMIC DNA]</scope>
    <source>
        <strain evidence="4">S mat+</strain>
    </source>
</reference>
<feature type="region of interest" description="Disordered" evidence="2">
    <location>
        <begin position="18"/>
        <end position="39"/>
    </location>
</feature>
<sequence>SARERMAQDGFVLVSRESQITKKSHAAANTAPTRQHEGPHDHLAEIASFVDSQSEKLWHLNKFIHSNPEPAFQEFKAHEALTKFMRSRPERWQVTSSACGIETAWIAVYDSGRKGPAVSFNVEMDALPNLGHACGHNLIASASLAGALATAHIIEKHSLAGKVYVFGTPGEEGYHGGKIQLLNRGAYDKVDISLISHPSILNNSPFVRTTAFCRLEVEFFGRAAHAANAPWQGINALDALVASYNSISMLRQQTQPSDIIGFAITNGGGDATNVIHAYSSAVCTIRSSSASRVDTLADKVGACFDAGAQATGCTVGIKVIKGYKDHVPNMHLAASFAEHWSSLPDPYPVGPELRAHERGYTYVKASTDQGDISHALPSINVSFAIPAGPEKGGPHSADFEKAAGTKWAFDRALRVGKGMAGVAVDVLTRDGFLDTVKGEWRERFGVENKL</sequence>
<dbReference type="GO" id="GO:0016805">
    <property type="term" value="F:dipeptidase activity"/>
    <property type="evidence" value="ECO:0007669"/>
    <property type="project" value="InterPro"/>
</dbReference>
<feature type="domain" description="Peptidase M20 dimerisation" evidence="3">
    <location>
        <begin position="213"/>
        <end position="305"/>
    </location>
</feature>
<dbReference type="NCBIfam" id="TIGR01891">
    <property type="entry name" value="amidohydrolases"/>
    <property type="match status" value="1"/>
</dbReference>
<dbReference type="InterPro" id="IPR017144">
    <property type="entry name" value="Xaa-Arg_dipeptidase"/>
</dbReference>
<dbReference type="Gene3D" id="3.40.630.10">
    <property type="entry name" value="Zn peptidases"/>
    <property type="match status" value="1"/>
</dbReference>
<name>B2AV46_PODAN</name>
<dbReference type="HOGENOM" id="CLU_031812_1_1_1"/>
<organism evidence="4">
    <name type="scientific">Podospora anserina (strain S / ATCC MYA-4624 / DSM 980 / FGSC 10383)</name>
    <name type="common">Pleurage anserina</name>
    <dbReference type="NCBI Taxonomy" id="515849"/>
    <lineage>
        <taxon>Eukaryota</taxon>
        <taxon>Fungi</taxon>
        <taxon>Dikarya</taxon>
        <taxon>Ascomycota</taxon>
        <taxon>Pezizomycotina</taxon>
        <taxon>Sordariomycetes</taxon>
        <taxon>Sordariomycetidae</taxon>
        <taxon>Sordariales</taxon>
        <taxon>Podosporaceae</taxon>
        <taxon>Podospora</taxon>
        <taxon>Podospora anserina</taxon>
    </lineage>
</organism>
<dbReference type="InterPro" id="IPR011650">
    <property type="entry name" value="Peptidase_M20_dimer"/>
</dbReference>
<comment type="similarity">
    <text evidence="1">Belongs to the peptidase M20A family.</text>
</comment>
<dbReference type="CDD" id="cd03887">
    <property type="entry name" value="M20_Acy1L2"/>
    <property type="match status" value="1"/>
</dbReference>
<evidence type="ECO:0000256" key="2">
    <source>
        <dbReference type="SAM" id="MobiDB-lite"/>
    </source>
</evidence>
<feature type="non-terminal residue" evidence="4">
    <location>
        <position position="1"/>
    </location>
</feature>
<gene>
    <name evidence="4" type="ORF">PODANS_7_4120</name>
</gene>
<dbReference type="Pfam" id="PF07687">
    <property type="entry name" value="M20_dimer"/>
    <property type="match status" value="1"/>
</dbReference>
<dbReference type="KEGG" id="pan:PODANSg4631"/>
<evidence type="ECO:0000313" key="4">
    <source>
        <dbReference type="EMBL" id="CAP68269.1"/>
    </source>
</evidence>
<dbReference type="EMBL" id="CU633900">
    <property type="protein sequence ID" value="CAP68269.1"/>
    <property type="molecule type" value="Genomic_DNA"/>
</dbReference>
<accession>B2AV46</accession>